<evidence type="ECO:0000313" key="10">
    <source>
        <dbReference type="Proteomes" id="UP001652741"/>
    </source>
</evidence>
<dbReference type="CDD" id="cd03703">
    <property type="entry name" value="aeIF5B_II"/>
    <property type="match status" value="1"/>
</dbReference>
<dbReference type="GeneID" id="106574637"/>
<organism evidence="10 11">
    <name type="scientific">Salmo salar</name>
    <name type="common">Atlantic salmon</name>
    <dbReference type="NCBI Taxonomy" id="8030"/>
    <lineage>
        <taxon>Eukaryota</taxon>
        <taxon>Metazoa</taxon>
        <taxon>Chordata</taxon>
        <taxon>Craniata</taxon>
        <taxon>Vertebrata</taxon>
        <taxon>Euteleostomi</taxon>
        <taxon>Actinopterygii</taxon>
        <taxon>Neopterygii</taxon>
        <taxon>Teleostei</taxon>
        <taxon>Protacanthopterygii</taxon>
        <taxon>Salmoniformes</taxon>
        <taxon>Salmonidae</taxon>
        <taxon>Salmoninae</taxon>
        <taxon>Salmo</taxon>
    </lineage>
</organism>
<feature type="compositionally biased region" description="Basic and acidic residues" evidence="8">
    <location>
        <begin position="366"/>
        <end position="438"/>
    </location>
</feature>
<feature type="domain" description="Tr-type G" evidence="9">
    <location>
        <begin position="648"/>
        <end position="865"/>
    </location>
</feature>
<evidence type="ECO:0000313" key="11">
    <source>
        <dbReference type="RefSeq" id="XP_045553750.1"/>
    </source>
</evidence>
<reference evidence="11" key="1">
    <citation type="submission" date="2025-08" db="UniProtKB">
        <authorList>
            <consortium name="RefSeq"/>
        </authorList>
    </citation>
    <scope>IDENTIFICATION</scope>
</reference>
<evidence type="ECO:0000256" key="3">
    <source>
        <dbReference type="ARBA" id="ARBA00022540"/>
    </source>
</evidence>
<feature type="compositionally biased region" description="Low complexity" evidence="8">
    <location>
        <begin position="136"/>
        <end position="147"/>
    </location>
</feature>
<feature type="compositionally biased region" description="Low complexity" evidence="8">
    <location>
        <begin position="287"/>
        <end position="306"/>
    </location>
</feature>
<dbReference type="RefSeq" id="XP_045553750.1">
    <property type="nucleotide sequence ID" value="XM_045697794.1"/>
</dbReference>
<evidence type="ECO:0000259" key="9">
    <source>
        <dbReference type="PROSITE" id="PS51722"/>
    </source>
</evidence>
<feature type="compositionally biased region" description="Acidic residues" evidence="8">
    <location>
        <begin position="189"/>
        <end position="200"/>
    </location>
</feature>
<dbReference type="CDD" id="cd16266">
    <property type="entry name" value="IF2_aeIF5B_IV"/>
    <property type="match status" value="1"/>
</dbReference>
<dbReference type="NCBIfam" id="TIGR00231">
    <property type="entry name" value="small_GTP"/>
    <property type="match status" value="1"/>
</dbReference>
<feature type="compositionally biased region" description="Polar residues" evidence="8">
    <location>
        <begin position="473"/>
        <end position="491"/>
    </location>
</feature>
<sequence length="1239" mass="137642">MGKKQKKSGDDSAKDDGIDLDALAAEIEGAGASKEQGKGKAKKKKDKKKDDFDEDDILKELEELSLETTGAKGSKKPDATDEPESAAEPPPPTKAEKKKTRKGKRASLEDDDGDDEEVSGTGDVENGDKQKDKKTSAAPAAAAAAGSDSEDDASRTRRKPKAGKKGGRKEASDEEEEDDDGGARKGEGGGEDDSDDDDSVDASQAGKKGKKKGKAKADSEEEEEEGTFKMKTAAQKKAEKKERDRKKKEEDRAKLKKQKEKEEEKEGSIEVAAVPKKEKEVVKKSEPAVAPAAAPTPAAAPAAETEAAAEIEDQEGADPQGEEEEGGDKKGKKDKKKKKGDKEKEKEEKKKGPSKATVKAMQEALARMKEEEERAKKEEEENLRRLEEQEAQRLEQERLEQERKEKKKQKEKERKERLKKEGKLLTKAQKEARARAEATLELLKAQGIEVPSKDDSVPKKKPVYGDKRKKKPQQAQTPEEISEVMSPTSETAEPIISPMEVETPKVAAEVEQKAESAVDDWEAIAETIDRDKELKTVHIEVKPETPKQPQQKPSSQPEEEEEDDEEEDEEEEDDEEEESEEEEKESQPHTPQQAPATKRKGGKESSESSSDSDSDDDRTKEERIYDKAKKRIEKRRAENIKNINLDKLRSPVVCVLGHVDTGKTKILDKLRHTHVQDGEAGGITQQIGATNVPLEAIVEQTKMVKNFNNEAIKIPGMLIIDTPGHESFSNLRNRGSSLCDIAILVVDIMHGLEPQTLESINLLKEKKCPFIVALNKIDRLYDWKKSPDTDVVATLKKQKKNTKDEFDERAKAVIVEFAQQGLNAALFHENKDPRTFVSLVPTSAHSGDGMGNLIALLVELTQTMLARRLAHCDELRAQVMEVKALPGMGTTIDVILINGVLREGMTVIVPGVEGPIVTQIRGLLLPPPMKELRVKNQYEKHKEVCTAQGVKILGKDLEKTLAGLPLLVAHKEDEVAVLRDELVRELKQTLNSIKLEEKGVYVQASTLGSLEALLEFLRVSKVPYAGINIGPVHKKDVMKASTMLEHDPQYATILAFDVKVERDSQEMADSLGVRVFSAEIIYHLFDAFTKYREDYKKAKQDEFKHIAVFPTKLKILPQFIFNSRDPIVMGVNVEAGVLRQGTPLCVPSKGFVDIGIVTSIEINHKMVDSAKKGQEICIKIEPIPGEAPKMFGRHFEATDILVSKITRASIDALKNWFRDEMGKSDWQLIMELKKTFEII</sequence>
<feature type="region of interest" description="Disordered" evidence="8">
    <location>
        <begin position="27"/>
        <end position="622"/>
    </location>
</feature>
<dbReference type="InterPro" id="IPR036925">
    <property type="entry name" value="TIF_IF2_dom3_sf"/>
</dbReference>
<feature type="compositionally biased region" description="Basic and acidic residues" evidence="8">
    <location>
        <begin position="451"/>
        <end position="466"/>
    </location>
</feature>
<feature type="compositionally biased region" description="Basic and acidic residues" evidence="8">
    <location>
        <begin position="126"/>
        <end position="135"/>
    </location>
</feature>
<dbReference type="InterPro" id="IPR000795">
    <property type="entry name" value="T_Tr_GTP-bd_dom"/>
</dbReference>
<keyword evidence="3 11" id="KW-0396">Initiation factor</keyword>
<evidence type="ECO:0000256" key="2">
    <source>
        <dbReference type="ARBA" id="ARBA00013824"/>
    </source>
</evidence>
<dbReference type="SUPFAM" id="SSF52156">
    <property type="entry name" value="Initiation factor IF2/eIF5b, domain 3"/>
    <property type="match status" value="1"/>
</dbReference>
<accession>A0ABM3D4K9</accession>
<dbReference type="PRINTS" id="PR00315">
    <property type="entry name" value="ELONGATNFCT"/>
</dbReference>
<keyword evidence="10" id="KW-1185">Reference proteome</keyword>
<dbReference type="InterPro" id="IPR015760">
    <property type="entry name" value="TIF_IF2"/>
</dbReference>
<dbReference type="InterPro" id="IPR029459">
    <property type="entry name" value="EFTU-type"/>
</dbReference>
<feature type="compositionally biased region" description="Basic residues" evidence="8">
    <location>
        <begin position="330"/>
        <end position="339"/>
    </location>
</feature>
<dbReference type="PROSITE" id="PS51722">
    <property type="entry name" value="G_TR_2"/>
    <property type="match status" value="1"/>
</dbReference>
<feature type="compositionally biased region" description="Basic and acidic residues" evidence="8">
    <location>
        <begin position="340"/>
        <end position="351"/>
    </location>
</feature>
<gene>
    <name evidence="11" type="primary">LOC106574637</name>
</gene>
<proteinExistence type="inferred from homology"/>
<protein>
    <recommendedName>
        <fullName evidence="2">Eukaryotic translation initiation factor 5B</fullName>
    </recommendedName>
    <alternativeName>
        <fullName evidence="7">Translation initiation factor IF-2</fullName>
    </alternativeName>
</protein>
<dbReference type="InterPro" id="IPR009000">
    <property type="entry name" value="Transl_B-barrel_sf"/>
</dbReference>
<feature type="compositionally biased region" description="Low complexity" evidence="8">
    <location>
        <begin position="547"/>
        <end position="556"/>
    </location>
</feature>
<dbReference type="InterPro" id="IPR023115">
    <property type="entry name" value="TIF_IF2_dom3"/>
</dbReference>
<keyword evidence="5" id="KW-0648">Protein biosynthesis</keyword>
<keyword evidence="6" id="KW-0342">GTP-binding</keyword>
<comment type="similarity">
    <text evidence="1">Belongs to the TRAFAC class translation factor GTPase superfamily. Classic translation factor GTPase family. IF-2 subfamily.</text>
</comment>
<feature type="compositionally biased region" description="Basic and acidic residues" evidence="8">
    <location>
        <begin position="275"/>
        <end position="286"/>
    </location>
</feature>
<feature type="compositionally biased region" description="Basic residues" evidence="8">
    <location>
        <begin position="156"/>
        <end position="167"/>
    </location>
</feature>
<evidence type="ECO:0000256" key="7">
    <source>
        <dbReference type="ARBA" id="ARBA00032478"/>
    </source>
</evidence>
<dbReference type="Gene3D" id="3.40.50.10050">
    <property type="entry name" value="Translation initiation factor IF- 2, domain 3"/>
    <property type="match status" value="1"/>
</dbReference>
<dbReference type="Gene3D" id="3.40.50.300">
    <property type="entry name" value="P-loop containing nucleotide triphosphate hydrolases"/>
    <property type="match status" value="1"/>
</dbReference>
<dbReference type="PANTHER" id="PTHR43381:SF4">
    <property type="entry name" value="EUKARYOTIC TRANSLATION INITIATION FACTOR 5B"/>
    <property type="match status" value="1"/>
</dbReference>
<dbReference type="Pfam" id="PF14578">
    <property type="entry name" value="GTP_EFTU_D4"/>
    <property type="match status" value="1"/>
</dbReference>
<evidence type="ECO:0000256" key="5">
    <source>
        <dbReference type="ARBA" id="ARBA00022917"/>
    </source>
</evidence>
<feature type="compositionally biased region" description="Basic and acidic residues" evidence="8">
    <location>
        <begin position="527"/>
        <end position="545"/>
    </location>
</feature>
<feature type="compositionally biased region" description="Basic and acidic residues" evidence="8">
    <location>
        <begin position="236"/>
        <end position="268"/>
    </location>
</feature>
<dbReference type="Gene3D" id="2.40.30.10">
    <property type="entry name" value="Translation factors"/>
    <property type="match status" value="2"/>
</dbReference>
<dbReference type="Pfam" id="PF00009">
    <property type="entry name" value="GTP_EFTU"/>
    <property type="match status" value="1"/>
</dbReference>
<evidence type="ECO:0000256" key="6">
    <source>
        <dbReference type="ARBA" id="ARBA00023134"/>
    </source>
</evidence>
<evidence type="ECO:0000256" key="4">
    <source>
        <dbReference type="ARBA" id="ARBA00022741"/>
    </source>
</evidence>
<feature type="compositionally biased region" description="Acidic residues" evidence="8">
    <location>
        <begin position="307"/>
        <end position="326"/>
    </location>
</feature>
<evidence type="ECO:0000256" key="1">
    <source>
        <dbReference type="ARBA" id="ARBA00007733"/>
    </source>
</evidence>
<feature type="compositionally biased region" description="Acidic residues" evidence="8">
    <location>
        <begin position="557"/>
        <end position="584"/>
    </location>
</feature>
<dbReference type="Proteomes" id="UP001652741">
    <property type="component" value="Chromosome ssa16"/>
</dbReference>
<dbReference type="Pfam" id="PF11987">
    <property type="entry name" value="IF-2"/>
    <property type="match status" value="1"/>
</dbReference>
<dbReference type="PANTHER" id="PTHR43381">
    <property type="entry name" value="TRANSLATION INITIATION FACTOR IF-2-RELATED"/>
    <property type="match status" value="1"/>
</dbReference>
<keyword evidence="4" id="KW-0547">Nucleotide-binding</keyword>
<name>A0ABM3D4K9_SALSA</name>
<dbReference type="InterPro" id="IPR027417">
    <property type="entry name" value="P-loop_NTPase"/>
</dbReference>
<dbReference type="InterPro" id="IPR005225">
    <property type="entry name" value="Small_GTP-bd"/>
</dbReference>
<dbReference type="CDD" id="cd01887">
    <property type="entry name" value="IF2_eIF5B"/>
    <property type="match status" value="1"/>
</dbReference>
<feature type="compositionally biased region" description="Basic residues" evidence="8">
    <location>
        <begin position="96"/>
        <end position="105"/>
    </location>
</feature>
<feature type="compositionally biased region" description="Acidic residues" evidence="8">
    <location>
        <begin position="109"/>
        <end position="118"/>
    </location>
</feature>
<dbReference type="SUPFAM" id="SSF52540">
    <property type="entry name" value="P-loop containing nucleoside triphosphate hydrolases"/>
    <property type="match status" value="1"/>
</dbReference>
<dbReference type="NCBIfam" id="NF003078">
    <property type="entry name" value="PRK04004.1"/>
    <property type="match status" value="1"/>
</dbReference>
<dbReference type="SUPFAM" id="SSF50447">
    <property type="entry name" value="Translation proteins"/>
    <property type="match status" value="1"/>
</dbReference>
<evidence type="ECO:0000256" key="8">
    <source>
        <dbReference type="SAM" id="MobiDB-lite"/>
    </source>
</evidence>